<evidence type="ECO:0000256" key="1">
    <source>
        <dbReference type="SAM" id="Phobius"/>
    </source>
</evidence>
<keyword evidence="1" id="KW-1133">Transmembrane helix</keyword>
<gene>
    <name evidence="2" type="ordered locus">Smar_1366</name>
</gene>
<dbReference type="SUPFAM" id="SSF53649">
    <property type="entry name" value="Alkaline phosphatase-like"/>
    <property type="match status" value="1"/>
</dbReference>
<dbReference type="HOGENOM" id="CLU_022006_0_0_2"/>
<proteinExistence type="predicted"/>
<dbReference type="GO" id="GO:0016787">
    <property type="term" value="F:hydrolase activity"/>
    <property type="evidence" value="ECO:0007669"/>
    <property type="project" value="UniProtKB-ARBA"/>
</dbReference>
<evidence type="ECO:0000313" key="3">
    <source>
        <dbReference type="Proteomes" id="UP000000254"/>
    </source>
</evidence>
<keyword evidence="3" id="KW-1185">Reference proteome</keyword>
<name>A3DP97_STAMF</name>
<dbReference type="RefSeq" id="WP_011839651.1">
    <property type="nucleotide sequence ID" value="NC_009033.1"/>
</dbReference>
<dbReference type="InterPro" id="IPR002591">
    <property type="entry name" value="Phosphodiest/P_Trfase"/>
</dbReference>
<dbReference type="OrthoDB" id="33550at2157"/>
<keyword evidence="1" id="KW-0812">Transmembrane</keyword>
<organism evidence="2 3">
    <name type="scientific">Staphylothermus marinus (strain ATCC 43588 / DSM 3639 / JCM 9404 / F1)</name>
    <dbReference type="NCBI Taxonomy" id="399550"/>
    <lineage>
        <taxon>Archaea</taxon>
        <taxon>Thermoproteota</taxon>
        <taxon>Thermoprotei</taxon>
        <taxon>Desulfurococcales</taxon>
        <taxon>Desulfurococcaceae</taxon>
        <taxon>Staphylothermus</taxon>
    </lineage>
</organism>
<evidence type="ECO:0000313" key="2">
    <source>
        <dbReference type="EMBL" id="ABN70457.1"/>
    </source>
</evidence>
<dbReference type="Gene3D" id="3.40.720.10">
    <property type="entry name" value="Alkaline Phosphatase, subunit A"/>
    <property type="match status" value="1"/>
</dbReference>
<keyword evidence="1" id="KW-0472">Membrane</keyword>
<dbReference type="Proteomes" id="UP000000254">
    <property type="component" value="Chromosome"/>
</dbReference>
<dbReference type="eggNOG" id="arCOG01377">
    <property type="taxonomic scope" value="Archaea"/>
</dbReference>
<dbReference type="Pfam" id="PF01663">
    <property type="entry name" value="Phosphodiest"/>
    <property type="match status" value="2"/>
</dbReference>
<dbReference type="GeneID" id="4907804"/>
<dbReference type="STRING" id="399550.Smar_1366"/>
<dbReference type="PANTHER" id="PTHR10151:SF120">
    <property type="entry name" value="BIS(5'-ADENOSYL)-TRIPHOSPHATASE"/>
    <property type="match status" value="1"/>
</dbReference>
<protein>
    <submittedName>
        <fullName evidence="2">Type I phosphodiesterase/nucleotide pyrophosphatase</fullName>
    </submittedName>
</protein>
<dbReference type="InterPro" id="IPR017850">
    <property type="entry name" value="Alkaline_phosphatase_core_sf"/>
</dbReference>
<sequence>MLSRRIIGVLILLAVILSTSISLIYANTPTNEHTRYAEKVVIISIDAARADYTYMLASEGILPGFKRIIDEGVYAKGMIVSFPSATAVSHAVISTGAEPGITGITGNSIHLPGTKIYKTVSGFDGRNLLAEPIWVTLDRQGLTAVVAAFPQSTPSAWADKVNRSILFNPYDSFIWPISYSKLYTTNSSVSRASIIDLVEATNWTNTGIIGNVTSAYESSIYMGDDTWYLYLADLDGDGYPDKLAIVPHEKDLSKAVTILSEGEWSEPINTTITYNGNTYIVAPLFKAINLSLTNFRLYRSLMRPFNDDWFNNENVAWDVWNNVVVRTGMITDGDWYALVNGWIDTDTYMETVHYANEFFKEFTLYLLNHTDWDLLMGYTPIVDNVYHEFLGLVDPSMPYYNPSEAEKYWNYIVEAHKWADEIVKAVLDNVDLNNTVVMVVSDHGQWPVKKLVYINSILEQAGLIKVDDQGHILWNETVAYYVGYNQIFVNLQGREDGGIVPPNEYNDVVNKIITALSNVKDPDTGEPVFSLIMTKDEAKSLGLYGDRVGDVVFSLRPGYAAWGGLKVGTIFEDAVPLKTVVGWHSDLPYYPQLHAIFGAIGANIEHGELGYIHSTSIAPTITYLLGIDPPLNATGDRLPIVKPLTKTVTQTITSTSTVTTTNTVTQTVEKTETQTITETKTHTTTVTETATQTTTRIETTTKTITTTAYNTTTVKTIDVGATTIYAIIALIVGLAIGMLIYRRK</sequence>
<accession>A3DP97</accession>
<dbReference type="KEGG" id="smr:Smar_1366"/>
<dbReference type="AlphaFoldDB" id="A3DP97"/>
<reference evidence="3" key="1">
    <citation type="journal article" date="2009" name="BMC Genomics">
        <title>The complete genome sequence of Staphylothermus marinus reveals differences in sulfur metabolism among heterotrophic Crenarchaeota.</title>
        <authorList>
            <person name="Anderson I.J."/>
            <person name="Dharmarajan L."/>
            <person name="Rodriguez J."/>
            <person name="Hooper S."/>
            <person name="Porat I."/>
            <person name="Ulrich L.E."/>
            <person name="Elkins J.G."/>
            <person name="Mavromatis K."/>
            <person name="Sun H."/>
            <person name="Land M."/>
            <person name="Lapidus A."/>
            <person name="Lucas S."/>
            <person name="Barry K."/>
            <person name="Huber H."/>
            <person name="Zhulin I.B."/>
            <person name="Whitman W.B."/>
            <person name="Mukhopadhyay B."/>
            <person name="Woese C."/>
            <person name="Bristow J."/>
            <person name="Kyrpides N."/>
        </authorList>
    </citation>
    <scope>NUCLEOTIDE SEQUENCE [LARGE SCALE GENOMIC DNA]</scope>
    <source>
        <strain evidence="3">ATCC 43588 / DSM 3639 / JCM 9404 / F1</strain>
    </source>
</reference>
<feature type="transmembrane region" description="Helical" evidence="1">
    <location>
        <begin position="723"/>
        <end position="741"/>
    </location>
</feature>
<dbReference type="EMBL" id="CP000575">
    <property type="protein sequence ID" value="ABN70457.1"/>
    <property type="molecule type" value="Genomic_DNA"/>
</dbReference>
<dbReference type="PANTHER" id="PTHR10151">
    <property type="entry name" value="ECTONUCLEOTIDE PYROPHOSPHATASE/PHOSPHODIESTERASE"/>
    <property type="match status" value="1"/>
</dbReference>
<reference evidence="2 3" key="2">
    <citation type="journal article" date="2009" name="Stand. Genomic Sci.">
        <title>Complete genome sequence of Staphylothermus marinus Stetter and Fiala 1986 type strain F1.</title>
        <authorList>
            <person name="Anderson I.J."/>
            <person name="Sun H."/>
            <person name="Lapidus A."/>
            <person name="Copeland A."/>
            <person name="Glavina Del Rio T."/>
            <person name="Tice H."/>
            <person name="Dalin E."/>
            <person name="Lucas S."/>
            <person name="Barry K."/>
            <person name="Land M."/>
            <person name="Richardson P."/>
            <person name="Huber H."/>
            <person name="Kyrpides N.C."/>
        </authorList>
    </citation>
    <scope>NUCLEOTIDE SEQUENCE [LARGE SCALE GENOMIC DNA]</scope>
    <source>
        <strain evidence="3">ATCC 43588 / DSM 3639 / JCM 9404 / F1</strain>
    </source>
</reference>